<dbReference type="EMBL" id="CVRI01000004">
    <property type="protein sequence ID" value="CRK87382.1"/>
    <property type="molecule type" value="Genomic_DNA"/>
</dbReference>
<protein>
    <submittedName>
        <fullName evidence="1">CLUMA_CG001184, isoform A</fullName>
    </submittedName>
</protein>
<accession>A0A1J1HLP8</accession>
<dbReference type="Proteomes" id="UP000183832">
    <property type="component" value="Unassembled WGS sequence"/>
</dbReference>
<name>A0A1J1HLP8_9DIPT</name>
<gene>
    <name evidence="1" type="ORF">CLUMA_CG001184</name>
</gene>
<reference evidence="1 2" key="1">
    <citation type="submission" date="2015-04" db="EMBL/GenBank/DDBJ databases">
        <authorList>
            <person name="Syromyatnikov M.Y."/>
            <person name="Popov V.N."/>
        </authorList>
    </citation>
    <scope>NUCLEOTIDE SEQUENCE [LARGE SCALE GENOMIC DNA]</scope>
</reference>
<organism evidence="1 2">
    <name type="scientific">Clunio marinus</name>
    <dbReference type="NCBI Taxonomy" id="568069"/>
    <lineage>
        <taxon>Eukaryota</taxon>
        <taxon>Metazoa</taxon>
        <taxon>Ecdysozoa</taxon>
        <taxon>Arthropoda</taxon>
        <taxon>Hexapoda</taxon>
        <taxon>Insecta</taxon>
        <taxon>Pterygota</taxon>
        <taxon>Neoptera</taxon>
        <taxon>Endopterygota</taxon>
        <taxon>Diptera</taxon>
        <taxon>Nematocera</taxon>
        <taxon>Chironomoidea</taxon>
        <taxon>Chironomidae</taxon>
        <taxon>Clunio</taxon>
    </lineage>
</organism>
<keyword evidence="2" id="KW-1185">Reference proteome</keyword>
<proteinExistence type="predicted"/>
<dbReference type="AlphaFoldDB" id="A0A1J1HLP8"/>
<sequence length="75" mass="8720">MFFVEVDCGWRCLGKYSLTEFLLTDNSLQCTRTNKTTSIFHGFNYCSATMCGSQETKQMNSNELFRIFKLHNMSI</sequence>
<evidence type="ECO:0000313" key="1">
    <source>
        <dbReference type="EMBL" id="CRK87382.1"/>
    </source>
</evidence>
<evidence type="ECO:0000313" key="2">
    <source>
        <dbReference type="Proteomes" id="UP000183832"/>
    </source>
</evidence>